<evidence type="ECO:0000313" key="2">
    <source>
        <dbReference type="EMBL" id="NYZ18659.1"/>
    </source>
</evidence>
<dbReference type="InterPro" id="IPR036249">
    <property type="entry name" value="Thioredoxin-like_sf"/>
</dbReference>
<dbReference type="Gene3D" id="3.40.30.10">
    <property type="entry name" value="Glutaredoxin"/>
    <property type="match status" value="1"/>
</dbReference>
<dbReference type="PANTHER" id="PTHR43968:SF6">
    <property type="entry name" value="GLUTATHIONE S-TRANSFERASE OMEGA"/>
    <property type="match status" value="1"/>
</dbReference>
<dbReference type="SUPFAM" id="SSF47616">
    <property type="entry name" value="GST C-terminal domain-like"/>
    <property type="match status" value="1"/>
</dbReference>
<protein>
    <submittedName>
        <fullName evidence="2">Glutathione S-transferase</fullName>
    </submittedName>
</protein>
<sequence>MKLRYSATSPYVRKVMMVAIECGLESAIDKQPTDAWSPETDLPKDNPLSKVPTLILADGTTLFDSPVICEYLDTLHDGARLFPAVGPDRWKALRLQALADGLNDAAVALRLESVRPDGERSEKWMNRQRAAVLRSLDALEAEAGSLGETPTIGTIAVAAALGYIDFRFADLGWRETRPALAHWFEPVSARDSYRRTAPPT</sequence>
<dbReference type="EMBL" id="JABFDB010000001">
    <property type="protein sequence ID" value="NYZ18659.1"/>
    <property type="molecule type" value="Genomic_DNA"/>
</dbReference>
<dbReference type="Proteomes" id="UP000584642">
    <property type="component" value="Unassembled WGS sequence"/>
</dbReference>
<dbReference type="InterPro" id="IPR004045">
    <property type="entry name" value="Glutathione_S-Trfase_N"/>
</dbReference>
<dbReference type="Pfam" id="PF13409">
    <property type="entry name" value="GST_N_2"/>
    <property type="match status" value="1"/>
</dbReference>
<comment type="caution">
    <text evidence="2">The sequence shown here is derived from an EMBL/GenBank/DDBJ whole genome shotgun (WGS) entry which is preliminary data.</text>
</comment>
<name>A0ABX2T2X5_9PROT</name>
<dbReference type="SUPFAM" id="SSF52833">
    <property type="entry name" value="Thioredoxin-like"/>
    <property type="match status" value="1"/>
</dbReference>
<dbReference type="PANTHER" id="PTHR43968">
    <property type="match status" value="1"/>
</dbReference>
<evidence type="ECO:0000313" key="3">
    <source>
        <dbReference type="Proteomes" id="UP000584642"/>
    </source>
</evidence>
<organism evidence="2 3">
    <name type="scientific">Azospirillum oleiclasticum</name>
    <dbReference type="NCBI Taxonomy" id="2735135"/>
    <lineage>
        <taxon>Bacteria</taxon>
        <taxon>Pseudomonadati</taxon>
        <taxon>Pseudomonadota</taxon>
        <taxon>Alphaproteobacteria</taxon>
        <taxon>Rhodospirillales</taxon>
        <taxon>Azospirillaceae</taxon>
        <taxon>Azospirillum</taxon>
    </lineage>
</organism>
<dbReference type="Pfam" id="PF13410">
    <property type="entry name" value="GST_C_2"/>
    <property type="match status" value="1"/>
</dbReference>
<dbReference type="Gene3D" id="1.20.1050.10">
    <property type="match status" value="1"/>
</dbReference>
<reference evidence="2 3" key="1">
    <citation type="submission" date="2020-05" db="EMBL/GenBank/DDBJ databases">
        <title>Azospirillum oleiclasticum sp. nov, a nitrogen-fixing and heavy crude oil-emulsifying bacterium isolated from the crude oil of Yumen Oilfield.</title>
        <authorList>
            <person name="Wu D."/>
            <person name="Cai M."/>
            <person name="Zhang X."/>
        </authorList>
    </citation>
    <scope>NUCLEOTIDE SEQUENCE [LARGE SCALE GENOMIC DNA]</scope>
    <source>
        <strain evidence="2 3">ROY-1-1-2</strain>
    </source>
</reference>
<dbReference type="RefSeq" id="WP_180280383.1">
    <property type="nucleotide sequence ID" value="NZ_JABFDB010000001.1"/>
</dbReference>
<gene>
    <name evidence="2" type="ORF">HND93_02960</name>
</gene>
<keyword evidence="3" id="KW-1185">Reference proteome</keyword>
<dbReference type="InterPro" id="IPR050983">
    <property type="entry name" value="GST_Omega/HSP26"/>
</dbReference>
<accession>A0ABX2T2X5</accession>
<dbReference type="CDD" id="cd03205">
    <property type="entry name" value="GST_C_6"/>
    <property type="match status" value="1"/>
</dbReference>
<feature type="domain" description="GST N-terminal" evidence="1">
    <location>
        <begin position="1"/>
        <end position="80"/>
    </location>
</feature>
<proteinExistence type="predicted"/>
<dbReference type="InterPro" id="IPR036282">
    <property type="entry name" value="Glutathione-S-Trfase_C_sf"/>
</dbReference>
<dbReference type="PROSITE" id="PS50404">
    <property type="entry name" value="GST_NTER"/>
    <property type="match status" value="1"/>
</dbReference>
<dbReference type="CDD" id="cd03049">
    <property type="entry name" value="GST_N_3"/>
    <property type="match status" value="1"/>
</dbReference>
<evidence type="ECO:0000259" key="1">
    <source>
        <dbReference type="PROSITE" id="PS50404"/>
    </source>
</evidence>